<feature type="transmembrane region" description="Helical" evidence="7">
    <location>
        <begin position="12"/>
        <end position="32"/>
    </location>
</feature>
<dbReference type="Pfam" id="PF03916">
    <property type="entry name" value="NrfD"/>
    <property type="match status" value="1"/>
</dbReference>
<evidence type="ECO:0000256" key="7">
    <source>
        <dbReference type="SAM" id="Phobius"/>
    </source>
</evidence>
<evidence type="ECO:0000256" key="3">
    <source>
        <dbReference type="ARBA" id="ARBA00022475"/>
    </source>
</evidence>
<feature type="transmembrane region" description="Helical" evidence="7">
    <location>
        <begin position="44"/>
        <end position="68"/>
    </location>
</feature>
<protein>
    <submittedName>
        <fullName evidence="8">Molybdopterin oxidoreductase</fullName>
    </submittedName>
</protein>
<feature type="transmembrane region" description="Helical" evidence="7">
    <location>
        <begin position="214"/>
        <end position="239"/>
    </location>
</feature>
<organism evidence="8 9">
    <name type="scientific">Caldimicrobium thiodismutans</name>
    <dbReference type="NCBI Taxonomy" id="1653476"/>
    <lineage>
        <taxon>Bacteria</taxon>
        <taxon>Pseudomonadati</taxon>
        <taxon>Thermodesulfobacteriota</taxon>
        <taxon>Thermodesulfobacteria</taxon>
        <taxon>Thermodesulfobacteriales</taxon>
        <taxon>Thermodesulfobacteriaceae</taxon>
        <taxon>Caldimicrobium</taxon>
    </lineage>
</organism>
<feature type="transmembrane region" description="Helical" evidence="7">
    <location>
        <begin position="182"/>
        <end position="202"/>
    </location>
</feature>
<dbReference type="PANTHER" id="PTHR34856:SF2">
    <property type="entry name" value="PROTEIN NRFD"/>
    <property type="match status" value="1"/>
</dbReference>
<proteinExistence type="inferred from homology"/>
<dbReference type="GO" id="GO:0005886">
    <property type="term" value="C:plasma membrane"/>
    <property type="evidence" value="ECO:0007669"/>
    <property type="project" value="UniProtKB-SubCell"/>
</dbReference>
<evidence type="ECO:0000256" key="5">
    <source>
        <dbReference type="ARBA" id="ARBA00022989"/>
    </source>
</evidence>
<dbReference type="KEGG" id="cthi:THC_0476"/>
<dbReference type="PANTHER" id="PTHR34856">
    <property type="entry name" value="PROTEIN NRFD"/>
    <property type="match status" value="1"/>
</dbReference>
<dbReference type="RefSeq" id="WP_068512789.1">
    <property type="nucleotide sequence ID" value="NZ_AP014945.1"/>
</dbReference>
<dbReference type="EMBL" id="AP014945">
    <property type="protein sequence ID" value="BAU22871.1"/>
    <property type="molecule type" value="Genomic_DNA"/>
</dbReference>
<comment type="similarity">
    <text evidence="2">Belongs to the NrfD family.</text>
</comment>
<evidence type="ECO:0000256" key="4">
    <source>
        <dbReference type="ARBA" id="ARBA00022692"/>
    </source>
</evidence>
<keyword evidence="9" id="KW-1185">Reference proteome</keyword>
<sequence>MQGRFSKVYKILGLIIVIGLLAFIYQLSRGLIVTHMRNSFSWGLYIATWAFFVGTAAGGLVVSSSIYLFKVETLKPVARLATITAFVFAIAAMTILLPDVGRPDRLYNVFIHPNFKSLLPWDFLVLSSYSLVSIIYAYVLMKPEIYKFGVNFPFLGLKGKKDISDEEYTRLKEQSFAQAKKLAPIALPLAILIHTVTAWVLATQAARPWWYGGLLAPTFIATAISTGPAIVILFSLWILGVNEKLLSAYRVLAKISALSSIILLFMYYNEFFIRFWWHHGEDYEALKLLFTKYLHLHVIEVFFILLSAYLFFRYSDVPKKLIQGGIALIIGVFAHRFLLLPSAYNIIPFKVPVIERYGSEEWSYPIAHGEVTGDLLNPGRIFVDFWNYYPSVIEILITAGVMAAVVFVILKLSEILPVEEKA</sequence>
<feature type="transmembrane region" description="Helical" evidence="7">
    <location>
        <begin position="80"/>
        <end position="98"/>
    </location>
</feature>
<feature type="transmembrane region" description="Helical" evidence="7">
    <location>
        <begin position="324"/>
        <end position="347"/>
    </location>
</feature>
<reference evidence="9" key="2">
    <citation type="journal article" date="2016" name="Int. J. Syst. Evol. Microbiol.">
        <title>Caldimicrobium thiodismutans sp. nov., a sulfur-disproportionating bacterium isolated from a hot spring.</title>
        <authorList>
            <person name="Kojima H."/>
            <person name="Umezawa K."/>
            <person name="Fukui M."/>
        </authorList>
    </citation>
    <scope>NUCLEOTIDE SEQUENCE [LARGE SCALE GENOMIC DNA]</scope>
    <source>
        <strain evidence="9">TF1</strain>
    </source>
</reference>
<dbReference type="OrthoDB" id="9768846at2"/>
<dbReference type="PATRIC" id="fig|1653476.3.peg.490"/>
<gene>
    <name evidence="8" type="ORF">THC_0476</name>
</gene>
<accession>A0A0U5AFT9</accession>
<evidence type="ECO:0000256" key="1">
    <source>
        <dbReference type="ARBA" id="ARBA00004651"/>
    </source>
</evidence>
<keyword evidence="6 7" id="KW-0472">Membrane</keyword>
<dbReference type="Gene3D" id="1.20.1630.10">
    <property type="entry name" value="Formate dehydrogenase/DMSO reductase domain"/>
    <property type="match status" value="1"/>
</dbReference>
<comment type="subcellular location">
    <subcellularLocation>
        <location evidence="1">Cell membrane</location>
        <topology evidence="1">Multi-pass membrane protein</topology>
    </subcellularLocation>
</comment>
<dbReference type="AlphaFoldDB" id="A0A0U5AFT9"/>
<keyword evidence="4 7" id="KW-0812">Transmembrane</keyword>
<evidence type="ECO:0000313" key="9">
    <source>
        <dbReference type="Proteomes" id="UP000068196"/>
    </source>
</evidence>
<evidence type="ECO:0000313" key="8">
    <source>
        <dbReference type="EMBL" id="BAU22871.1"/>
    </source>
</evidence>
<dbReference type="Proteomes" id="UP000068196">
    <property type="component" value="Chromosome"/>
</dbReference>
<dbReference type="STRING" id="1653476.THC_0476"/>
<evidence type="ECO:0000256" key="2">
    <source>
        <dbReference type="ARBA" id="ARBA00008929"/>
    </source>
</evidence>
<keyword evidence="3" id="KW-1003">Cell membrane</keyword>
<name>A0A0U5AFT9_9BACT</name>
<reference evidence="8 9" key="1">
    <citation type="journal article" date="2016" name="Int. J. Syst. Evol. Microbiol.">
        <title>Caldimicrobium thiodismutans sp. nov., a sulfur-disproportionating bacterium isolated from a hot spring, and emended description of the genus Caldimicrobium.</title>
        <authorList>
            <person name="Kojima H."/>
            <person name="Umezawa K."/>
            <person name="Fukui M."/>
        </authorList>
    </citation>
    <scope>NUCLEOTIDE SEQUENCE [LARGE SCALE GENOMIC DNA]</scope>
    <source>
        <strain evidence="8 9">TF1</strain>
    </source>
</reference>
<dbReference type="InterPro" id="IPR052049">
    <property type="entry name" value="Electron_transfer_protein"/>
</dbReference>
<dbReference type="InterPro" id="IPR005614">
    <property type="entry name" value="NrfD-like"/>
</dbReference>
<feature type="transmembrane region" description="Helical" evidence="7">
    <location>
        <begin position="388"/>
        <end position="410"/>
    </location>
</feature>
<feature type="transmembrane region" description="Helical" evidence="7">
    <location>
        <begin position="293"/>
        <end position="312"/>
    </location>
</feature>
<feature type="transmembrane region" description="Helical" evidence="7">
    <location>
        <begin position="118"/>
        <end position="139"/>
    </location>
</feature>
<evidence type="ECO:0000256" key="6">
    <source>
        <dbReference type="ARBA" id="ARBA00023136"/>
    </source>
</evidence>
<keyword evidence="5 7" id="KW-1133">Transmembrane helix</keyword>
<feature type="transmembrane region" description="Helical" evidence="7">
    <location>
        <begin position="251"/>
        <end position="268"/>
    </location>
</feature>